<keyword evidence="1" id="KW-0812">Transmembrane</keyword>
<evidence type="ECO:0000259" key="2">
    <source>
        <dbReference type="Pfam" id="PF14258"/>
    </source>
</evidence>
<gene>
    <name evidence="3" type="ORF">V5R04_01945</name>
</gene>
<dbReference type="AlphaFoldDB" id="A0AAU7DWB9"/>
<keyword evidence="1" id="KW-0472">Membrane</keyword>
<evidence type="ECO:0000313" key="3">
    <source>
        <dbReference type="EMBL" id="XBH22015.1"/>
    </source>
</evidence>
<feature type="transmembrane region" description="Helical" evidence="1">
    <location>
        <begin position="266"/>
        <end position="285"/>
    </location>
</feature>
<dbReference type="EMBL" id="CP146203">
    <property type="protein sequence ID" value="XBH22015.1"/>
    <property type="molecule type" value="Genomic_DNA"/>
</dbReference>
<keyword evidence="1" id="KW-1133">Transmembrane helix</keyword>
<sequence length="395" mass="41178">MSTATVVATSTARDVASRRVRKAFRPLLVLVIVVTLIWVLSLLTPTGDDSDFGPNNPRPEGARALAQVLDHNGVSIFYADSLATALRTAKPDTTVLVYNWSMDFAADQTRALLESGADIVMLSPTPLMLEAADLGITHGFSQPSTDPVPASCDLAPAVAASEIVSLGTGFTLSAPGAGADTVLCFPEAGLDVPAGQLGHLAQVVRGEQIISVFDDANAWNNGRILEAGNAALALNLLGGHKTLTWLVPEVTPIALEGDAPVVPPQFLIAAAVLLITGLFVVLGSVRRLGPVVSERLPVVVQGSESTRGRGKLYRVSRAQGRAAAALRAATAERLAKRLGVPRSASHLALITAIANASTYDSVYLEALFYGPAPTSDADLVLLANNLSALESEIAQ</sequence>
<dbReference type="Pfam" id="PF14258">
    <property type="entry name" value="DUF4350"/>
    <property type="match status" value="1"/>
</dbReference>
<name>A0AAU7DWB9_9MICO</name>
<protein>
    <submittedName>
        <fullName evidence="3">DUF4350 domain-containing protein</fullName>
    </submittedName>
</protein>
<proteinExistence type="predicted"/>
<organism evidence="3">
    <name type="scientific">Jonesiaceae bacterium BS-20</name>
    <dbReference type="NCBI Taxonomy" id="3120821"/>
    <lineage>
        <taxon>Bacteria</taxon>
        <taxon>Bacillati</taxon>
        <taxon>Actinomycetota</taxon>
        <taxon>Actinomycetes</taxon>
        <taxon>Micrococcales</taxon>
        <taxon>Jonesiaceae</taxon>
    </lineage>
</organism>
<feature type="transmembrane region" description="Helical" evidence="1">
    <location>
        <begin position="23"/>
        <end position="43"/>
    </location>
</feature>
<reference evidence="3" key="1">
    <citation type="submission" date="2024-02" db="EMBL/GenBank/DDBJ databases">
        <title>Tomenella chthoni gen. nov. sp. nov., a member of the family Jonesiaceae isolated from bat guano.</title>
        <authorList>
            <person name="Miller S.L."/>
            <person name="King J."/>
            <person name="Sankaranarayanan K."/>
            <person name="Lawson P.A."/>
        </authorList>
    </citation>
    <scope>NUCLEOTIDE SEQUENCE</scope>
    <source>
        <strain evidence="3">BS-20</strain>
    </source>
</reference>
<feature type="domain" description="DUF4350" evidence="2">
    <location>
        <begin position="54"/>
        <end position="237"/>
    </location>
</feature>
<evidence type="ECO:0000256" key="1">
    <source>
        <dbReference type="SAM" id="Phobius"/>
    </source>
</evidence>
<accession>A0AAU7DWB9</accession>
<dbReference type="InterPro" id="IPR025646">
    <property type="entry name" value="DUF4350"/>
</dbReference>